<gene>
    <name evidence="1" type="ORF">Tco_0705625</name>
</gene>
<dbReference type="Proteomes" id="UP001151760">
    <property type="component" value="Unassembled WGS sequence"/>
</dbReference>
<keyword evidence="2" id="KW-1185">Reference proteome</keyword>
<organism evidence="1 2">
    <name type="scientific">Tanacetum coccineum</name>
    <dbReference type="NCBI Taxonomy" id="301880"/>
    <lineage>
        <taxon>Eukaryota</taxon>
        <taxon>Viridiplantae</taxon>
        <taxon>Streptophyta</taxon>
        <taxon>Embryophyta</taxon>
        <taxon>Tracheophyta</taxon>
        <taxon>Spermatophyta</taxon>
        <taxon>Magnoliopsida</taxon>
        <taxon>eudicotyledons</taxon>
        <taxon>Gunneridae</taxon>
        <taxon>Pentapetalae</taxon>
        <taxon>asterids</taxon>
        <taxon>campanulids</taxon>
        <taxon>Asterales</taxon>
        <taxon>Asteraceae</taxon>
        <taxon>Asteroideae</taxon>
        <taxon>Anthemideae</taxon>
        <taxon>Anthemidinae</taxon>
        <taxon>Tanacetum</taxon>
    </lineage>
</organism>
<evidence type="ECO:0000313" key="1">
    <source>
        <dbReference type="EMBL" id="GJS72784.1"/>
    </source>
</evidence>
<evidence type="ECO:0000313" key="2">
    <source>
        <dbReference type="Proteomes" id="UP001151760"/>
    </source>
</evidence>
<proteinExistence type="predicted"/>
<name>A0ABQ4Y597_9ASTR</name>
<comment type="caution">
    <text evidence="1">The sequence shown here is derived from an EMBL/GenBank/DDBJ whole genome shotgun (WGS) entry which is preliminary data.</text>
</comment>
<dbReference type="EMBL" id="BQNB010010104">
    <property type="protein sequence ID" value="GJS72784.1"/>
    <property type="molecule type" value="Genomic_DNA"/>
</dbReference>
<accession>A0ABQ4Y597</accession>
<evidence type="ECO:0008006" key="3">
    <source>
        <dbReference type="Google" id="ProtNLM"/>
    </source>
</evidence>
<reference evidence="1" key="2">
    <citation type="submission" date="2022-01" db="EMBL/GenBank/DDBJ databases">
        <authorList>
            <person name="Yamashiro T."/>
            <person name="Shiraishi A."/>
            <person name="Satake H."/>
            <person name="Nakayama K."/>
        </authorList>
    </citation>
    <scope>NUCLEOTIDE SEQUENCE</scope>
</reference>
<sequence length="447" mass="50048">MCHRGGEIDQDAEQYKVKSPLLKAELVRSKEMIEKETYNELSRRPRSSKRIYAYADKISRPSAAKEKKVYLPLDLTPIVLKKVIIGMKLHTWINDLLFVLLIPELSFWKNHLPVPDEHQSDTQVIIVKMEILLEPTSNKLMVGKIDTSAGYPVKEILLTLNLLIKVRFLNGFRRKLKDGGEVSYDSEFFGFAQLNWIADVIFSKDRSKVIGKSNNDPVSVNKEETSYIATKICDMDCQMLGDTFGTPNTSTKVATTGHNNIPSNKGEDGSIILIESAKSNGMGHVPYANNLNGKPSNKAINFRTLIAPAVVSYGEKEDLKIVPVWVKIHDVLITAFTNDELSVIAMKNSTLINVRYLYSLSVHGIMRHAKLNDKKSTKVGNNNSGSKTMFDVASSSCTKRISHVANYNEMKIVIPIPFNVLNMVKKDVWVVPSDTISSKGEMIDVNT</sequence>
<reference evidence="1" key="1">
    <citation type="journal article" date="2022" name="Int. J. Mol. Sci.">
        <title>Draft Genome of Tanacetum Coccineum: Genomic Comparison of Closely Related Tanacetum-Family Plants.</title>
        <authorList>
            <person name="Yamashiro T."/>
            <person name="Shiraishi A."/>
            <person name="Nakayama K."/>
            <person name="Satake H."/>
        </authorList>
    </citation>
    <scope>NUCLEOTIDE SEQUENCE</scope>
</reference>
<protein>
    <recommendedName>
        <fullName evidence="3">DUF4283 domain-containing protein</fullName>
    </recommendedName>
</protein>